<evidence type="ECO:0000313" key="3">
    <source>
        <dbReference type="EMBL" id="GBP30180.1"/>
    </source>
</evidence>
<dbReference type="AlphaFoldDB" id="A0A4C1UVB6"/>
<dbReference type="EMBL" id="BGZK01000230">
    <property type="protein sequence ID" value="GBP30180.1"/>
    <property type="molecule type" value="Genomic_DNA"/>
</dbReference>
<evidence type="ECO:0000256" key="1">
    <source>
        <dbReference type="SAM" id="MobiDB-lite"/>
    </source>
</evidence>
<feature type="compositionally biased region" description="Basic residues" evidence="1">
    <location>
        <begin position="92"/>
        <end position="101"/>
    </location>
</feature>
<feature type="transmembrane region" description="Helical" evidence="2">
    <location>
        <begin position="12"/>
        <end position="29"/>
    </location>
</feature>
<protein>
    <submittedName>
        <fullName evidence="3">Uncharacterized protein</fullName>
    </submittedName>
</protein>
<evidence type="ECO:0000313" key="4">
    <source>
        <dbReference type="Proteomes" id="UP000299102"/>
    </source>
</evidence>
<name>A0A4C1UVB6_EUMVA</name>
<reference evidence="3 4" key="1">
    <citation type="journal article" date="2019" name="Commun. Biol.">
        <title>The bagworm genome reveals a unique fibroin gene that provides high tensile strength.</title>
        <authorList>
            <person name="Kono N."/>
            <person name="Nakamura H."/>
            <person name="Ohtoshi R."/>
            <person name="Tomita M."/>
            <person name="Numata K."/>
            <person name="Arakawa K."/>
        </authorList>
    </citation>
    <scope>NUCLEOTIDE SEQUENCE [LARGE SCALE GENOMIC DNA]</scope>
</reference>
<keyword evidence="2" id="KW-0472">Membrane</keyword>
<keyword evidence="2" id="KW-1133">Transmembrane helix</keyword>
<evidence type="ECO:0000256" key="2">
    <source>
        <dbReference type="SAM" id="Phobius"/>
    </source>
</evidence>
<sequence length="119" mass="13562">MTSSHGKRRPYLSFPVLLFGIESAFNIAYNKRRETKIPRRPPAPPARAARAVRSRCSRIIRPLSRLAPALLSRFRRRGATSIRPINQSASRPRARARRRRGSTVALLSDDFKHSHFSDS</sequence>
<feature type="region of interest" description="Disordered" evidence="1">
    <location>
        <begin position="81"/>
        <end position="102"/>
    </location>
</feature>
<comment type="caution">
    <text evidence="3">The sequence shown here is derived from an EMBL/GenBank/DDBJ whole genome shotgun (WGS) entry which is preliminary data.</text>
</comment>
<accession>A0A4C1UVB6</accession>
<keyword evidence="4" id="KW-1185">Reference proteome</keyword>
<organism evidence="3 4">
    <name type="scientific">Eumeta variegata</name>
    <name type="common">Bagworm moth</name>
    <name type="synonym">Eumeta japonica</name>
    <dbReference type="NCBI Taxonomy" id="151549"/>
    <lineage>
        <taxon>Eukaryota</taxon>
        <taxon>Metazoa</taxon>
        <taxon>Ecdysozoa</taxon>
        <taxon>Arthropoda</taxon>
        <taxon>Hexapoda</taxon>
        <taxon>Insecta</taxon>
        <taxon>Pterygota</taxon>
        <taxon>Neoptera</taxon>
        <taxon>Endopterygota</taxon>
        <taxon>Lepidoptera</taxon>
        <taxon>Glossata</taxon>
        <taxon>Ditrysia</taxon>
        <taxon>Tineoidea</taxon>
        <taxon>Psychidae</taxon>
        <taxon>Oiketicinae</taxon>
        <taxon>Eumeta</taxon>
    </lineage>
</organism>
<gene>
    <name evidence="3" type="ORF">EVAR_94488_1</name>
</gene>
<proteinExistence type="predicted"/>
<dbReference type="Proteomes" id="UP000299102">
    <property type="component" value="Unassembled WGS sequence"/>
</dbReference>
<keyword evidence="2" id="KW-0812">Transmembrane</keyword>